<comment type="similarity">
    <text evidence="2 7">Belongs to the CTL (choline transporter-like) family.</text>
</comment>
<dbReference type="EMBL" id="CAJNOU010001093">
    <property type="protein sequence ID" value="CAF1149718.1"/>
    <property type="molecule type" value="Genomic_DNA"/>
</dbReference>
<reference evidence="8" key="1">
    <citation type="submission" date="2021-02" db="EMBL/GenBank/DDBJ databases">
        <authorList>
            <person name="Nowell W R."/>
        </authorList>
    </citation>
    <scope>NUCLEOTIDE SEQUENCE</scope>
</reference>
<feature type="transmembrane region" description="Helical" evidence="7">
    <location>
        <begin position="292"/>
        <end position="315"/>
    </location>
</feature>
<dbReference type="Pfam" id="PF04515">
    <property type="entry name" value="Choline_transpo"/>
    <property type="match status" value="1"/>
</dbReference>
<organism evidence="8 9">
    <name type="scientific">Rotaria sordida</name>
    <dbReference type="NCBI Taxonomy" id="392033"/>
    <lineage>
        <taxon>Eukaryota</taxon>
        <taxon>Metazoa</taxon>
        <taxon>Spiralia</taxon>
        <taxon>Gnathifera</taxon>
        <taxon>Rotifera</taxon>
        <taxon>Eurotatoria</taxon>
        <taxon>Bdelloidea</taxon>
        <taxon>Philodinida</taxon>
        <taxon>Philodinidae</taxon>
        <taxon>Rotaria</taxon>
    </lineage>
</organism>
<dbReference type="PANTHER" id="PTHR12385">
    <property type="entry name" value="CHOLINE TRANSPORTER-LIKE (SLC FAMILY 44)"/>
    <property type="match status" value="1"/>
</dbReference>
<evidence type="ECO:0000313" key="9">
    <source>
        <dbReference type="Proteomes" id="UP000663889"/>
    </source>
</evidence>
<feature type="transmembrane region" description="Helical" evidence="7">
    <location>
        <begin position="430"/>
        <end position="456"/>
    </location>
</feature>
<comment type="subcellular location">
    <subcellularLocation>
        <location evidence="7">Cell membrane</location>
        <topology evidence="7">Multi-pass membrane protein</topology>
    </subcellularLocation>
    <subcellularLocation>
        <location evidence="1">Membrane</location>
        <topology evidence="1">Multi-pass membrane protein</topology>
    </subcellularLocation>
</comment>
<evidence type="ECO:0000256" key="6">
    <source>
        <dbReference type="ARBA" id="ARBA00023180"/>
    </source>
</evidence>
<comment type="caution">
    <text evidence="8">The sequence shown here is derived from an EMBL/GenBank/DDBJ whole genome shotgun (WGS) entry which is preliminary data.</text>
</comment>
<dbReference type="Proteomes" id="UP000663889">
    <property type="component" value="Unassembled WGS sequence"/>
</dbReference>
<evidence type="ECO:0000313" key="8">
    <source>
        <dbReference type="EMBL" id="CAF1149718.1"/>
    </source>
</evidence>
<evidence type="ECO:0000256" key="5">
    <source>
        <dbReference type="ARBA" id="ARBA00023136"/>
    </source>
</evidence>
<dbReference type="PANTHER" id="PTHR12385:SF14">
    <property type="entry name" value="CHOLINE TRANSPORTER-LIKE 2"/>
    <property type="match status" value="1"/>
</dbReference>
<keyword evidence="5 7" id="KW-0472">Membrane</keyword>
<feature type="transmembrane region" description="Helical" evidence="7">
    <location>
        <begin position="218"/>
        <end position="235"/>
    </location>
</feature>
<accession>A0A814SMW2</accession>
<name>A0A814SMW2_9BILA</name>
<evidence type="ECO:0000256" key="1">
    <source>
        <dbReference type="ARBA" id="ARBA00004141"/>
    </source>
</evidence>
<feature type="transmembrane region" description="Helical" evidence="7">
    <location>
        <begin position="468"/>
        <end position="490"/>
    </location>
</feature>
<feature type="transmembrane region" description="Helical" evidence="7">
    <location>
        <begin position="567"/>
        <end position="597"/>
    </location>
</feature>
<keyword evidence="6" id="KW-0325">Glycoprotein</keyword>
<feature type="transmembrane region" description="Helical" evidence="7">
    <location>
        <begin position="242"/>
        <end position="266"/>
    </location>
</feature>
<evidence type="ECO:0000256" key="4">
    <source>
        <dbReference type="ARBA" id="ARBA00022989"/>
    </source>
</evidence>
<evidence type="ECO:0000256" key="7">
    <source>
        <dbReference type="RuleBase" id="RU368066"/>
    </source>
</evidence>
<feature type="transmembrane region" description="Helical" evidence="7">
    <location>
        <begin position="20"/>
        <end position="40"/>
    </location>
</feature>
<sequence length="679" mass="78880">MTSQSTHFVSYKQRHCTDIFCLILFIIFIIIYGFISLLAITQGNPRSLIQPSDSLGNICGQNEFGSKPYQLYFDISKCLTDGGLGFVCPTTKLCVNSCPKQYSHYQSLQTIEKAGYLSKNYTRQQLICMYGFNPINDNRTIIELVNNGLCAPYTIESEPFLGRCLPSIFINLFDYEQHQTLQTNISIEQINTNMFGINSISDVGRVILADLDRIKESLALFILVACILTLLYMFAIKQFTRIIVILTIILFLVILFLCSSFCWYTIYTGRDLVYEYSTVARIVNDFIKLRTIYKVFGCITTFLFFLSLFIICTLFDRIRLSIILIDQGTRAVFSVLSTIIWSPLIIIIYFLLILCIIYIEMCLSTVGKPIFRLIDNNQTIPCLPNINSTECVFQQEYGYDSLVLNGTDPITRNIIEYLVDNKTYLKWFNIFAFIWLSTFLFAFEEIVLAGVFSNYYWSKEHLTISCPLIYSICIIIRYHLGSIAFGSLLISTLRFIRNILDYISQKCSNIHRNIIIEFISKCFSCFLWLFEKFLKFLNKNSYILIASHGYSFCKATRKAFFYIINNCLRFAILIHLTECILFCGIIIICTCNTYLFYQYLEWTDEYDQLILRWIPIVIILLITYLITSLFFSVYDMAIKTLFICFLQDLDENDGSIQRPYVMNNELLCLVHKTNIVEKK</sequence>
<keyword evidence="4 7" id="KW-1133">Transmembrane helix</keyword>
<evidence type="ECO:0000256" key="2">
    <source>
        <dbReference type="ARBA" id="ARBA00007168"/>
    </source>
</evidence>
<dbReference type="InterPro" id="IPR007603">
    <property type="entry name" value="Choline_transptr-like"/>
</dbReference>
<keyword evidence="3 7" id="KW-0812">Transmembrane</keyword>
<evidence type="ECO:0000256" key="3">
    <source>
        <dbReference type="ARBA" id="ARBA00022692"/>
    </source>
</evidence>
<dbReference type="AlphaFoldDB" id="A0A814SMW2"/>
<comment type="function">
    <text evidence="7">Choline transporter.</text>
</comment>
<protein>
    <recommendedName>
        <fullName evidence="7">Choline transporter-like protein</fullName>
    </recommendedName>
</protein>
<feature type="transmembrane region" description="Helical" evidence="7">
    <location>
        <begin position="335"/>
        <end position="359"/>
    </location>
</feature>
<proteinExistence type="inferred from homology"/>
<dbReference type="GO" id="GO:0005886">
    <property type="term" value="C:plasma membrane"/>
    <property type="evidence" value="ECO:0007669"/>
    <property type="project" value="UniProtKB-SubCell"/>
</dbReference>
<feature type="transmembrane region" description="Helical" evidence="7">
    <location>
        <begin position="609"/>
        <end position="631"/>
    </location>
</feature>
<gene>
    <name evidence="8" type="ORF">SEV965_LOCUS18382</name>
</gene>
<dbReference type="GO" id="GO:0022857">
    <property type="term" value="F:transmembrane transporter activity"/>
    <property type="evidence" value="ECO:0007669"/>
    <property type="project" value="UniProtKB-UniRule"/>
</dbReference>